<feature type="transmembrane region" description="Helical" evidence="5">
    <location>
        <begin position="38"/>
        <end position="59"/>
    </location>
</feature>
<name>E3KR37_PUCGT</name>
<dbReference type="GeneID" id="10541187"/>
<dbReference type="Pfam" id="PF04144">
    <property type="entry name" value="SCAMP"/>
    <property type="match status" value="1"/>
</dbReference>
<keyword evidence="4 5" id="KW-0472">Membrane</keyword>
<dbReference type="KEGG" id="pgr:PGTG_13144"/>
<keyword evidence="7" id="KW-1185">Reference proteome</keyword>
<dbReference type="InParanoid" id="E3KR37"/>
<reference key="1">
    <citation type="submission" date="2007-01" db="EMBL/GenBank/DDBJ databases">
        <title>The Genome Sequence of Puccinia graminis f. sp. tritici Strain CRL 75-36-700-3.</title>
        <authorList>
            <consortium name="The Broad Institute Genome Sequencing Platform"/>
            <person name="Birren B."/>
            <person name="Lander E."/>
            <person name="Galagan J."/>
            <person name="Nusbaum C."/>
            <person name="Devon K."/>
            <person name="Cuomo C."/>
            <person name="Jaffe D."/>
            <person name="Butler J."/>
            <person name="Alvarez P."/>
            <person name="Gnerre S."/>
            <person name="Grabherr M."/>
            <person name="Mauceli E."/>
            <person name="Brockman W."/>
            <person name="Young S."/>
            <person name="LaButti K."/>
            <person name="Sykes S."/>
            <person name="DeCaprio D."/>
            <person name="Crawford M."/>
            <person name="Koehrsen M."/>
            <person name="Engels R."/>
            <person name="Montgomery P."/>
            <person name="Pearson M."/>
            <person name="Howarth C."/>
            <person name="Larson L."/>
            <person name="White J."/>
            <person name="Zeng Q."/>
            <person name="Kodira C."/>
            <person name="Yandava C."/>
            <person name="Alvarado L."/>
            <person name="O'Leary S."/>
            <person name="Szabo L."/>
            <person name="Dean R."/>
            <person name="Schein J."/>
        </authorList>
    </citation>
    <scope>NUCLEOTIDE SEQUENCE</scope>
    <source>
        <strain>CRL 75-36-700-3</strain>
    </source>
</reference>
<reference evidence="7" key="2">
    <citation type="journal article" date="2011" name="Proc. Natl. Acad. Sci. U.S.A.">
        <title>Obligate biotrophy features unraveled by the genomic analysis of rust fungi.</title>
        <authorList>
            <person name="Duplessis S."/>
            <person name="Cuomo C.A."/>
            <person name="Lin Y.-C."/>
            <person name="Aerts A."/>
            <person name="Tisserant E."/>
            <person name="Veneault-Fourrey C."/>
            <person name="Joly D.L."/>
            <person name="Hacquard S."/>
            <person name="Amselem J."/>
            <person name="Cantarel B.L."/>
            <person name="Chiu R."/>
            <person name="Coutinho P.M."/>
            <person name="Feau N."/>
            <person name="Field M."/>
            <person name="Frey P."/>
            <person name="Gelhaye E."/>
            <person name="Goldberg J."/>
            <person name="Grabherr M.G."/>
            <person name="Kodira C.D."/>
            <person name="Kohler A."/>
            <person name="Kuees U."/>
            <person name="Lindquist E.A."/>
            <person name="Lucas S.M."/>
            <person name="Mago R."/>
            <person name="Mauceli E."/>
            <person name="Morin E."/>
            <person name="Murat C."/>
            <person name="Pangilinan J.L."/>
            <person name="Park R."/>
            <person name="Pearson M."/>
            <person name="Quesneville H."/>
            <person name="Rouhier N."/>
            <person name="Sakthikumar S."/>
            <person name="Salamov A.A."/>
            <person name="Schmutz J."/>
            <person name="Selles B."/>
            <person name="Shapiro H."/>
            <person name="Tanguay P."/>
            <person name="Tuskan G.A."/>
            <person name="Henrissat B."/>
            <person name="Van de Peer Y."/>
            <person name="Rouze P."/>
            <person name="Ellis J.G."/>
            <person name="Dodds P.N."/>
            <person name="Schein J.E."/>
            <person name="Zhong S."/>
            <person name="Hamelin R.C."/>
            <person name="Grigoriev I.V."/>
            <person name="Szabo L.J."/>
            <person name="Martin F."/>
        </authorList>
    </citation>
    <scope>NUCLEOTIDE SEQUENCE [LARGE SCALE GENOMIC DNA]</scope>
    <source>
        <strain evidence="7">CRL 75-36-700-3 / race SCCL</strain>
    </source>
</reference>
<dbReference type="VEuPathDB" id="FungiDB:PGTG_13144"/>
<evidence type="ECO:0000256" key="2">
    <source>
        <dbReference type="ARBA" id="ARBA00022692"/>
    </source>
</evidence>
<dbReference type="InterPro" id="IPR007273">
    <property type="entry name" value="SCAMP"/>
</dbReference>
<dbReference type="HOGENOM" id="CLU_1918112_0_0_1"/>
<keyword evidence="2 5" id="KW-0812">Transmembrane</keyword>
<proteinExistence type="predicted"/>
<evidence type="ECO:0000256" key="1">
    <source>
        <dbReference type="ARBA" id="ARBA00004141"/>
    </source>
</evidence>
<accession>E3KR37</accession>
<evidence type="ECO:0000256" key="4">
    <source>
        <dbReference type="ARBA" id="ARBA00023136"/>
    </source>
</evidence>
<dbReference type="GO" id="GO:0055038">
    <property type="term" value="C:recycling endosome membrane"/>
    <property type="evidence" value="ECO:0000318"/>
    <property type="project" value="GO_Central"/>
</dbReference>
<dbReference type="AlphaFoldDB" id="E3KR37"/>
<evidence type="ECO:0000256" key="5">
    <source>
        <dbReference type="SAM" id="Phobius"/>
    </source>
</evidence>
<feature type="transmembrane region" description="Helical" evidence="5">
    <location>
        <begin position="66"/>
        <end position="90"/>
    </location>
</feature>
<keyword evidence="3 5" id="KW-1133">Transmembrane helix</keyword>
<dbReference type="RefSeq" id="XP_003331181.1">
    <property type="nucleotide sequence ID" value="XM_003331133.1"/>
</dbReference>
<dbReference type="Proteomes" id="UP000008783">
    <property type="component" value="Unassembled WGS sequence"/>
</dbReference>
<evidence type="ECO:0000256" key="3">
    <source>
        <dbReference type="ARBA" id="ARBA00022989"/>
    </source>
</evidence>
<dbReference type="EMBL" id="DS178302">
    <property type="protein sequence ID" value="EFP86762.1"/>
    <property type="molecule type" value="Genomic_DNA"/>
</dbReference>
<sequence>MTIHGHCISLEIGHLNISSEEWGLKRHVYNAYAKEHSIFYLLYFDIPSMGLAGLINMIAAFGRGRIFTGFFEVIATVGWAFLALGNAWMWKAVWKNWHDKGHTFNQAKSKFSTTGLKAYFSCGKRYAIRPKN</sequence>
<dbReference type="GO" id="GO:0032588">
    <property type="term" value="C:trans-Golgi network membrane"/>
    <property type="evidence" value="ECO:0000318"/>
    <property type="project" value="GO_Central"/>
</dbReference>
<dbReference type="GO" id="GO:0015031">
    <property type="term" value="P:protein transport"/>
    <property type="evidence" value="ECO:0007669"/>
    <property type="project" value="InterPro"/>
</dbReference>
<organism evidence="6 7">
    <name type="scientific">Puccinia graminis f. sp. tritici (strain CRL 75-36-700-3 / race SCCL)</name>
    <name type="common">Black stem rust fungus</name>
    <dbReference type="NCBI Taxonomy" id="418459"/>
    <lineage>
        <taxon>Eukaryota</taxon>
        <taxon>Fungi</taxon>
        <taxon>Dikarya</taxon>
        <taxon>Basidiomycota</taxon>
        <taxon>Pucciniomycotina</taxon>
        <taxon>Pucciniomycetes</taxon>
        <taxon>Pucciniales</taxon>
        <taxon>Pucciniaceae</taxon>
        <taxon>Puccinia</taxon>
    </lineage>
</organism>
<dbReference type="OMA" id="NAHMQEQ"/>
<protein>
    <submittedName>
        <fullName evidence="6">Uncharacterized protein</fullName>
    </submittedName>
</protein>
<evidence type="ECO:0000313" key="6">
    <source>
        <dbReference type="EMBL" id="EFP86762.1"/>
    </source>
</evidence>
<evidence type="ECO:0000313" key="7">
    <source>
        <dbReference type="Proteomes" id="UP000008783"/>
    </source>
</evidence>
<gene>
    <name evidence="6" type="ORF">PGTG_13144</name>
</gene>
<comment type="subcellular location">
    <subcellularLocation>
        <location evidence="1">Membrane</location>
        <topology evidence="1">Multi-pass membrane protein</topology>
    </subcellularLocation>
</comment>
<dbReference type="OrthoDB" id="242866at2759"/>
<dbReference type="GO" id="GO:0006887">
    <property type="term" value="P:exocytosis"/>
    <property type="evidence" value="ECO:0000318"/>
    <property type="project" value="GO_Central"/>
</dbReference>